<dbReference type="EMBL" id="LR798382">
    <property type="protein sequence ID" value="CAB5227900.1"/>
    <property type="molecule type" value="Genomic_DNA"/>
</dbReference>
<reference evidence="2" key="1">
    <citation type="submission" date="2020-05" db="EMBL/GenBank/DDBJ databases">
        <authorList>
            <person name="Chiriac C."/>
            <person name="Salcher M."/>
            <person name="Ghai R."/>
            <person name="Kavagutti S V."/>
        </authorList>
    </citation>
    <scope>NUCLEOTIDE SEQUENCE</scope>
</reference>
<organism evidence="2">
    <name type="scientific">uncultured Caudovirales phage</name>
    <dbReference type="NCBI Taxonomy" id="2100421"/>
    <lineage>
        <taxon>Viruses</taxon>
        <taxon>Duplodnaviria</taxon>
        <taxon>Heunggongvirae</taxon>
        <taxon>Uroviricota</taxon>
        <taxon>Caudoviricetes</taxon>
        <taxon>Peduoviridae</taxon>
        <taxon>Maltschvirus</taxon>
        <taxon>Maltschvirus maltsch</taxon>
    </lineage>
</organism>
<evidence type="ECO:0000313" key="1">
    <source>
        <dbReference type="EMBL" id="CAB4212584.1"/>
    </source>
</evidence>
<gene>
    <name evidence="1" type="ORF">UFOVP1444_17</name>
    <name evidence="2" type="ORF">UFOVP1536_5</name>
</gene>
<accession>A0A6J7XIX1</accession>
<protein>
    <submittedName>
        <fullName evidence="2">Structural protein</fullName>
    </submittedName>
</protein>
<proteinExistence type="predicted"/>
<name>A0A6J7XIX1_9CAUD</name>
<evidence type="ECO:0000313" key="2">
    <source>
        <dbReference type="EMBL" id="CAB5227900.1"/>
    </source>
</evidence>
<dbReference type="EMBL" id="LR797393">
    <property type="protein sequence ID" value="CAB4212584.1"/>
    <property type="molecule type" value="Genomic_DNA"/>
</dbReference>
<sequence>MSKKYQKCIDKIKASVAEGKISDIKAQELLAELDQKQRMREAKGEMQRENALKEIAGEILNDENWKAEAAKRNALLNVQAQRRVIQEALKEKNMGTGLQRVLEKAGLEVKGMQQDFMNKFKKGLEAAEVWDYLRKSTREDQLDIAREAWNLSLGDRANPNGATLNKQAQAVANVWRDVFTELAARENRHGAMIKQAAGWIFPQTTDPLKLRGLGIKGWGEANMHVSEAAFKDFIGTLNVDWERTLKGVDKDTFLRRYFRNQYSGVFLREQDFNPSDHGSSVRSISSRESAARELWFADAESAFAYNEQFGKHSMVGAMFSRLQNGARAAALMTHFGPNVEGTINGASEYLLNRSKQMADQVKQGDSIRAVKDDINTMMGKAAISTRPGLSRFVDNLKAVVLLSKGANMVFSTLPDKATMDTAMGYRGVSAANRWLAQVLGTTVRSADARARLDVYSVYVDSFLGDTSNAWTGEVQSNSWLQRRVTDLFDLTQFTRVNETHRFAVASAYAKTLADSAHLDFDNLPEQLAMSMKDYSISRAEWDIWRSKVDEVEMIGGKHRMLLADVADRLSDAELDKIVAVKGQSPTAANRARARDEFDMKTRALFQDIVADATTENTLRYRAMTTGGKERGGLWREAGEAFWMFKGYPANAVIRAIERERKATGASSMQEWIQKGGAVPIGKRLGWYIGATTLMGVVSYQLAELRKGKTPAPLVLPDGKVNWNLWFNGAMRGGGAGIYGDVLLGEYDSRSRSAIKSFAGPILGELDPLMDLKSRAGGTFRGDKGETGDRLGYAATKFAQDNTPLMNLFFIKPAMDYLIFNQMYEVFSPGVARRRAAGVENKGQEYWNSYSDPRNAVANDPLNAQKLVNDALDLFDN</sequence>